<evidence type="ECO:0000313" key="1">
    <source>
        <dbReference type="EMBL" id="RWU10149.1"/>
    </source>
</evidence>
<dbReference type="EMBL" id="SAYW01000001">
    <property type="protein sequence ID" value="RWU10149.1"/>
    <property type="molecule type" value="Genomic_DNA"/>
</dbReference>
<dbReference type="OrthoDB" id="770811at2"/>
<dbReference type="AlphaFoldDB" id="A0A3S3PPW1"/>
<keyword evidence="2" id="KW-1185">Reference proteome</keyword>
<organism evidence="1 2">
    <name type="scientific">Pedobacter chitinilyticus</name>
    <dbReference type="NCBI Taxonomy" id="2233776"/>
    <lineage>
        <taxon>Bacteria</taxon>
        <taxon>Pseudomonadati</taxon>
        <taxon>Bacteroidota</taxon>
        <taxon>Sphingobacteriia</taxon>
        <taxon>Sphingobacteriales</taxon>
        <taxon>Sphingobacteriaceae</taxon>
        <taxon>Pedobacter</taxon>
    </lineage>
</organism>
<sequence length="68" mass="7721">MGRLKIYDIDIPRESILAEREVLYLSKSAEQKFYALLQLNRVSVQLNGGNPLKKPQGKGILIRKANHS</sequence>
<dbReference type="Proteomes" id="UP000284120">
    <property type="component" value="Unassembled WGS sequence"/>
</dbReference>
<reference evidence="1 2" key="1">
    <citation type="submission" date="2018-06" db="EMBL/GenBank/DDBJ databases">
        <title>Pedobacter endophyticus sp. nov., an endophytic bacterium isolated from a leaf of Triticum aestivum.</title>
        <authorList>
            <person name="Zhang L."/>
        </authorList>
    </citation>
    <scope>NUCLEOTIDE SEQUENCE [LARGE SCALE GENOMIC DNA]</scope>
    <source>
        <strain evidence="1 2">CM134L-2</strain>
    </source>
</reference>
<accession>A0A3S3PPW1</accession>
<dbReference type="RefSeq" id="WP_113645644.1">
    <property type="nucleotide sequence ID" value="NZ_QMHN01000001.1"/>
</dbReference>
<protein>
    <submittedName>
        <fullName evidence="1">Uncharacterized protein</fullName>
    </submittedName>
</protein>
<comment type="caution">
    <text evidence="1">The sequence shown here is derived from an EMBL/GenBank/DDBJ whole genome shotgun (WGS) entry which is preliminary data.</text>
</comment>
<proteinExistence type="predicted"/>
<evidence type="ECO:0000313" key="2">
    <source>
        <dbReference type="Proteomes" id="UP000284120"/>
    </source>
</evidence>
<name>A0A3S3PPW1_9SPHI</name>
<gene>
    <name evidence="1" type="ORF">DPV69_02045</name>
</gene>